<dbReference type="CDD" id="cd06127">
    <property type="entry name" value="DEDDh"/>
    <property type="match status" value="1"/>
</dbReference>
<gene>
    <name evidence="5" type="ORF">SAMN05660443_1022</name>
</gene>
<dbReference type="InterPro" id="IPR013520">
    <property type="entry name" value="Ribonucl_H"/>
</dbReference>
<keyword evidence="6" id="KW-1185">Reference proteome</keyword>
<keyword evidence="3" id="KW-0269">Exonuclease</keyword>
<accession>A0A1I1FHC3</accession>
<dbReference type="SMART" id="SM00479">
    <property type="entry name" value="EXOIII"/>
    <property type="match status" value="1"/>
</dbReference>
<dbReference type="InterPro" id="IPR036397">
    <property type="entry name" value="RNaseH_sf"/>
</dbReference>
<dbReference type="NCBIfam" id="NF006602">
    <property type="entry name" value="PRK09146.1"/>
    <property type="match status" value="1"/>
</dbReference>
<dbReference type="RefSeq" id="WP_091960185.1">
    <property type="nucleotide sequence ID" value="NZ_FOLH01000002.1"/>
</dbReference>
<evidence type="ECO:0000256" key="3">
    <source>
        <dbReference type="ARBA" id="ARBA00022839"/>
    </source>
</evidence>
<evidence type="ECO:0000256" key="2">
    <source>
        <dbReference type="ARBA" id="ARBA00022801"/>
    </source>
</evidence>
<dbReference type="STRING" id="1122252.SAMN05660443_1022"/>
<keyword evidence="2" id="KW-0378">Hydrolase</keyword>
<evidence type="ECO:0000313" key="6">
    <source>
        <dbReference type="Proteomes" id="UP000199058"/>
    </source>
</evidence>
<evidence type="ECO:0000313" key="5">
    <source>
        <dbReference type="EMBL" id="SFB98889.1"/>
    </source>
</evidence>
<dbReference type="SUPFAM" id="SSF53098">
    <property type="entry name" value="Ribonuclease H-like"/>
    <property type="match status" value="1"/>
</dbReference>
<name>A0A1I1FHC3_9GAMM</name>
<dbReference type="GO" id="GO:0006259">
    <property type="term" value="P:DNA metabolic process"/>
    <property type="evidence" value="ECO:0007669"/>
    <property type="project" value="UniProtKB-ARBA"/>
</dbReference>
<dbReference type="Proteomes" id="UP000199058">
    <property type="component" value="Unassembled WGS sequence"/>
</dbReference>
<dbReference type="Pfam" id="PF00929">
    <property type="entry name" value="RNase_T"/>
    <property type="match status" value="1"/>
</dbReference>
<dbReference type="GO" id="GO:0008408">
    <property type="term" value="F:3'-5' exonuclease activity"/>
    <property type="evidence" value="ECO:0007669"/>
    <property type="project" value="TreeGrafter"/>
</dbReference>
<dbReference type="PANTHER" id="PTHR30231">
    <property type="entry name" value="DNA POLYMERASE III SUBUNIT EPSILON"/>
    <property type="match status" value="1"/>
</dbReference>
<dbReference type="GO" id="GO:0005829">
    <property type="term" value="C:cytosol"/>
    <property type="evidence" value="ECO:0007669"/>
    <property type="project" value="TreeGrafter"/>
</dbReference>
<protein>
    <submittedName>
        <fullName evidence="5">DNA polymerase-3 subunit epsilon</fullName>
    </submittedName>
</protein>
<sequence>MFYLDKEKLGLPGKQEPQLQAADSEVPDWPSRFKVLHQHAKDKRLQAFYDAGVVAGDTPLAETPLLAVDFETTGFNPRKNSIVSIGLVPMTLKRIRCHAAKHWIVKPLSGLSQESVVIHGITHSEIQHAPDLSQVIDELLQAFAGHVMVVHHRGIERPFLNEALKARLGEGIEFPVIDTMELEARLHRQKRLSWWQRFLGRQPLSIRLADSRNRYHLPWYRPHDALTDALATGELLQAQVAHRFTPETPINDLWK</sequence>
<dbReference type="Gene3D" id="3.30.420.10">
    <property type="entry name" value="Ribonuclease H-like superfamily/Ribonuclease H"/>
    <property type="match status" value="1"/>
</dbReference>
<dbReference type="AlphaFoldDB" id="A0A1I1FHC3"/>
<proteinExistence type="predicted"/>
<dbReference type="InterPro" id="IPR012337">
    <property type="entry name" value="RNaseH-like_sf"/>
</dbReference>
<dbReference type="EMBL" id="FOLH01000002">
    <property type="protein sequence ID" value="SFB98889.1"/>
    <property type="molecule type" value="Genomic_DNA"/>
</dbReference>
<keyword evidence="1" id="KW-0540">Nuclease</keyword>
<dbReference type="PANTHER" id="PTHR30231:SF4">
    <property type="entry name" value="PROTEIN NEN2"/>
    <property type="match status" value="1"/>
</dbReference>
<evidence type="ECO:0000256" key="1">
    <source>
        <dbReference type="ARBA" id="ARBA00022722"/>
    </source>
</evidence>
<evidence type="ECO:0000259" key="4">
    <source>
        <dbReference type="SMART" id="SM00479"/>
    </source>
</evidence>
<dbReference type="OrthoDB" id="5497329at2"/>
<organism evidence="5 6">
    <name type="scientific">Marinospirillum celere</name>
    <dbReference type="NCBI Taxonomy" id="1122252"/>
    <lineage>
        <taxon>Bacteria</taxon>
        <taxon>Pseudomonadati</taxon>
        <taxon>Pseudomonadota</taxon>
        <taxon>Gammaproteobacteria</taxon>
        <taxon>Oceanospirillales</taxon>
        <taxon>Oceanospirillaceae</taxon>
        <taxon>Marinospirillum</taxon>
    </lineage>
</organism>
<feature type="domain" description="Exonuclease" evidence="4">
    <location>
        <begin position="64"/>
        <end position="245"/>
    </location>
</feature>
<reference evidence="5 6" key="1">
    <citation type="submission" date="2016-10" db="EMBL/GenBank/DDBJ databases">
        <authorList>
            <person name="de Groot N.N."/>
        </authorList>
    </citation>
    <scope>NUCLEOTIDE SEQUENCE [LARGE SCALE GENOMIC DNA]</scope>
    <source>
        <strain evidence="5 6">DSM 18438</strain>
    </source>
</reference>
<dbReference type="GO" id="GO:0003676">
    <property type="term" value="F:nucleic acid binding"/>
    <property type="evidence" value="ECO:0007669"/>
    <property type="project" value="InterPro"/>
</dbReference>